<gene>
    <name evidence="3" type="ORF">QRT04_01685</name>
</gene>
<keyword evidence="4" id="KW-1185">Reference proteome</keyword>
<feature type="transmembrane region" description="Helical" evidence="2">
    <location>
        <begin position="122"/>
        <end position="139"/>
    </location>
</feature>
<dbReference type="EMBL" id="JAUCGQ010000001">
    <property type="protein sequence ID" value="MDM7853630.1"/>
    <property type="molecule type" value="Genomic_DNA"/>
</dbReference>
<accession>A0ABT7SBR5</accession>
<keyword evidence="2" id="KW-0472">Membrane</keyword>
<sequence length="156" mass="16197">MTDPTAPAAPDPTPARGTSAATATGPGRLLVAVYGVLAIAATARGLYQVATKLDEAPLAYVLSLFAGIVYVVATIALAKGWRTLAWVAVGIELVGVLTVGTLSVADVGEFPDQTVWSGYGQGYGYVPLVLPFLGLWWLWHTGRAGRTAQEPTAADL</sequence>
<dbReference type="Proteomes" id="UP001529338">
    <property type="component" value="Unassembled WGS sequence"/>
</dbReference>
<reference evidence="3 4" key="1">
    <citation type="submission" date="2023-06" db="EMBL/GenBank/DDBJ databases">
        <title>Cellulomonas sp. MW4 Whole genome sequence.</title>
        <authorList>
            <person name="Park S."/>
        </authorList>
    </citation>
    <scope>NUCLEOTIDE SEQUENCE [LARGE SCALE GENOMIC DNA]</scope>
    <source>
        <strain evidence="3 4">MW4</strain>
    </source>
</reference>
<evidence type="ECO:0008006" key="5">
    <source>
        <dbReference type="Google" id="ProtNLM"/>
    </source>
</evidence>
<dbReference type="RefSeq" id="WP_289453150.1">
    <property type="nucleotide sequence ID" value="NZ_JAUCGQ010000001.1"/>
</dbReference>
<evidence type="ECO:0000313" key="3">
    <source>
        <dbReference type="EMBL" id="MDM7853630.1"/>
    </source>
</evidence>
<keyword evidence="2" id="KW-0812">Transmembrane</keyword>
<keyword evidence="2" id="KW-1133">Transmembrane helix</keyword>
<proteinExistence type="predicted"/>
<evidence type="ECO:0000256" key="2">
    <source>
        <dbReference type="SAM" id="Phobius"/>
    </source>
</evidence>
<evidence type="ECO:0000256" key="1">
    <source>
        <dbReference type="SAM" id="MobiDB-lite"/>
    </source>
</evidence>
<organism evidence="3 4">
    <name type="scientific">Cellulomonas alba</name>
    <dbReference type="NCBI Taxonomy" id="3053467"/>
    <lineage>
        <taxon>Bacteria</taxon>
        <taxon>Bacillati</taxon>
        <taxon>Actinomycetota</taxon>
        <taxon>Actinomycetes</taxon>
        <taxon>Micrococcales</taxon>
        <taxon>Cellulomonadaceae</taxon>
        <taxon>Cellulomonas</taxon>
    </lineage>
</organism>
<evidence type="ECO:0000313" key="4">
    <source>
        <dbReference type="Proteomes" id="UP001529338"/>
    </source>
</evidence>
<protein>
    <recommendedName>
        <fullName evidence="5">Integral membrane protein</fullName>
    </recommendedName>
</protein>
<feature type="region of interest" description="Disordered" evidence="1">
    <location>
        <begin position="1"/>
        <end position="22"/>
    </location>
</feature>
<feature type="transmembrane region" description="Helical" evidence="2">
    <location>
        <begin position="29"/>
        <end position="47"/>
    </location>
</feature>
<name>A0ABT7SBR5_9CELL</name>
<comment type="caution">
    <text evidence="3">The sequence shown here is derived from an EMBL/GenBank/DDBJ whole genome shotgun (WGS) entry which is preliminary data.</text>
</comment>
<feature type="transmembrane region" description="Helical" evidence="2">
    <location>
        <begin position="59"/>
        <end position="77"/>
    </location>
</feature>
<feature type="transmembrane region" description="Helical" evidence="2">
    <location>
        <begin position="84"/>
        <end position="102"/>
    </location>
</feature>